<dbReference type="OrthoDB" id="7019976at2"/>
<dbReference type="EMBL" id="NIBG01000009">
    <property type="protein sequence ID" value="PAB59157.1"/>
    <property type="molecule type" value="Genomic_DNA"/>
</dbReference>
<dbReference type="Pfam" id="PF13524">
    <property type="entry name" value="Glyco_trans_1_2"/>
    <property type="match status" value="1"/>
</dbReference>
<name>A0A267MI84_9FIRM</name>
<accession>A0A267MI84</accession>
<dbReference type="RefSeq" id="WP_095133887.1">
    <property type="nucleotide sequence ID" value="NZ_NIBG01000009.1"/>
</dbReference>
<dbReference type="SUPFAM" id="SSF53756">
    <property type="entry name" value="UDP-Glycosyltransferase/glycogen phosphorylase"/>
    <property type="match status" value="1"/>
</dbReference>
<reference evidence="2 3" key="1">
    <citation type="submission" date="2017-06" db="EMBL/GenBank/DDBJ databases">
        <title>Draft genome sequence of anaerobic fermentative bacterium Anaeromicrobium sediminis DY2726D isolated from West Pacific Ocean sediments.</title>
        <authorList>
            <person name="Zeng X."/>
        </authorList>
    </citation>
    <scope>NUCLEOTIDE SEQUENCE [LARGE SCALE GENOMIC DNA]</scope>
    <source>
        <strain evidence="2 3">DY2726D</strain>
    </source>
</reference>
<gene>
    <name evidence="2" type="ORF">CCE28_11605</name>
</gene>
<organism evidence="2 3">
    <name type="scientific">Anaeromicrobium sediminis</name>
    <dbReference type="NCBI Taxonomy" id="1478221"/>
    <lineage>
        <taxon>Bacteria</taxon>
        <taxon>Bacillati</taxon>
        <taxon>Bacillota</taxon>
        <taxon>Clostridia</taxon>
        <taxon>Peptostreptococcales</taxon>
        <taxon>Thermotaleaceae</taxon>
        <taxon>Anaeromicrobium</taxon>
    </lineage>
</organism>
<protein>
    <recommendedName>
        <fullName evidence="1">Spore protein YkvP/CgeB glycosyl transferase-like domain-containing protein</fullName>
    </recommendedName>
</protein>
<dbReference type="Gene3D" id="3.40.50.2000">
    <property type="entry name" value="Glycogen Phosphorylase B"/>
    <property type="match status" value="1"/>
</dbReference>
<dbReference type="InterPro" id="IPR055259">
    <property type="entry name" value="YkvP/CgeB_Glyco_trans-like"/>
</dbReference>
<feature type="domain" description="Spore protein YkvP/CgeB glycosyl transferase-like" evidence="1">
    <location>
        <begin position="159"/>
        <end position="299"/>
    </location>
</feature>
<dbReference type="AlphaFoldDB" id="A0A267MI84"/>
<comment type="caution">
    <text evidence="2">The sequence shown here is derived from an EMBL/GenBank/DDBJ whole genome shotgun (WGS) entry which is preliminary data.</text>
</comment>
<evidence type="ECO:0000313" key="2">
    <source>
        <dbReference type="EMBL" id="PAB59157.1"/>
    </source>
</evidence>
<proteinExistence type="predicted"/>
<sequence>MVKEKYLRKKIVIKIPVFNWSNAHLWGDYHFALAMKKQFERKNWKVLIQIYPEWNTRDDNGYDVAIVLRGIRKYSPNRKHFNIMWNISHPNDITIREYNEYDYVFVASNIWSNYISSLCDVKVEPMLQCTDPELFYPQKSLKYNHELLFVGNSRKVFRKIVKDVLATNNKLAIYGTCWDSFIDKKYFKGIYIENKELRKAYSSCKILFNDHWEDMKKKGFLSNRLFDGYASGAFIISDNVRGSQSVFGDALVTYETKEELGNLIEKYLKNESLRKEKARKGYENVIKKHTFEKRVERIIEVIEKNI</sequence>
<evidence type="ECO:0000259" key="1">
    <source>
        <dbReference type="Pfam" id="PF13524"/>
    </source>
</evidence>
<keyword evidence="3" id="KW-1185">Reference proteome</keyword>
<dbReference type="Proteomes" id="UP000216024">
    <property type="component" value="Unassembled WGS sequence"/>
</dbReference>
<evidence type="ECO:0000313" key="3">
    <source>
        <dbReference type="Proteomes" id="UP000216024"/>
    </source>
</evidence>